<reference evidence="2" key="1">
    <citation type="submission" date="2015-04" db="UniProtKB">
        <authorList>
            <consortium name="EnsemblPlants"/>
        </authorList>
    </citation>
    <scope>IDENTIFICATION</scope>
</reference>
<dbReference type="Gramene" id="OPUNC03G20540.1">
    <property type="protein sequence ID" value="OPUNC03G20540.1"/>
    <property type="gene ID" value="OPUNC03G20540"/>
</dbReference>
<dbReference type="Gene3D" id="3.40.50.720">
    <property type="entry name" value="NAD(P)-binding Rossmann-like Domain"/>
    <property type="match status" value="1"/>
</dbReference>
<keyword evidence="3" id="KW-1185">Reference proteome</keyword>
<dbReference type="EnsemblPlants" id="OPUNC03G20540.1">
    <property type="protein sequence ID" value="OPUNC03G20540.1"/>
    <property type="gene ID" value="OPUNC03G20540"/>
</dbReference>
<sequence length="410" mass="45698">MPMNMSWWWAGAIGAVRKRHDEHAGDAKQPFQSVALVVGSTGIVGTSLVDILPLPDTPGGPWKVYAVSRRPLPPWSPPPSPAVTHLCLDLADSAAVSEALSRLTDITHVFYVAWAPHFIEEQNREANTGMLRNVLSVVVPNCPALVHVSLQTGSKHYIGPPESIGKFAIETPFSEDMPRLDCPNLYYDQEDVLFDAVSRRRDGAVSWSVHRPSLVFGFSPRSAMNVVCSLCVYAAICRKEGRRKLRWPGSLGAWEGLSNASDADLVAEQHIWAAVDPAAKNEAFNCSNGDVFKWKQLWPVLAGKFGLECVGYEGEESRVSLMEAMAGKEAVWAEIVREERLVVTTELDQVANWWFVDALFMDKWEFLDTMNKSKEHGFLGFRNTVKSFGTWIDKMRFYKIVPSCRIVSSL</sequence>
<dbReference type="PANTHER" id="PTHR32487">
    <property type="entry name" value="3-OXO-DELTA(4,5)-STEROID 5-BETA-REDUCTASE"/>
    <property type="match status" value="1"/>
</dbReference>
<evidence type="ECO:0000313" key="3">
    <source>
        <dbReference type="Proteomes" id="UP000026962"/>
    </source>
</evidence>
<dbReference type="Proteomes" id="UP000026962">
    <property type="component" value="Chromosome 3"/>
</dbReference>
<dbReference type="CDD" id="cd08948">
    <property type="entry name" value="5beta-POR_like_SDR_a"/>
    <property type="match status" value="1"/>
</dbReference>
<dbReference type="eggNOG" id="ENOG502QSRH">
    <property type="taxonomic scope" value="Eukaryota"/>
</dbReference>
<evidence type="ECO:0000313" key="2">
    <source>
        <dbReference type="EnsemblPlants" id="OPUNC03G20540.1"/>
    </source>
</evidence>
<dbReference type="Pfam" id="PF22917">
    <property type="entry name" value="PRISE"/>
    <property type="match status" value="1"/>
</dbReference>
<evidence type="ECO:0000259" key="1">
    <source>
        <dbReference type="Pfam" id="PF22917"/>
    </source>
</evidence>
<dbReference type="AlphaFoldDB" id="A0A0E0KF61"/>
<proteinExistence type="predicted"/>
<dbReference type="InterPro" id="IPR055222">
    <property type="entry name" value="PRISE-like_Rossmann-fold"/>
</dbReference>
<dbReference type="InterPro" id="IPR036291">
    <property type="entry name" value="NAD(P)-bd_dom_sf"/>
</dbReference>
<organism evidence="2">
    <name type="scientific">Oryza punctata</name>
    <name type="common">Red rice</name>
    <dbReference type="NCBI Taxonomy" id="4537"/>
    <lineage>
        <taxon>Eukaryota</taxon>
        <taxon>Viridiplantae</taxon>
        <taxon>Streptophyta</taxon>
        <taxon>Embryophyta</taxon>
        <taxon>Tracheophyta</taxon>
        <taxon>Spermatophyta</taxon>
        <taxon>Magnoliopsida</taxon>
        <taxon>Liliopsida</taxon>
        <taxon>Poales</taxon>
        <taxon>Poaceae</taxon>
        <taxon>BOP clade</taxon>
        <taxon>Oryzoideae</taxon>
        <taxon>Oryzeae</taxon>
        <taxon>Oryzinae</taxon>
        <taxon>Oryza</taxon>
    </lineage>
</organism>
<protein>
    <recommendedName>
        <fullName evidence="1">PRISE-like Rossmann-fold domain-containing protein</fullName>
    </recommendedName>
</protein>
<dbReference type="GO" id="GO:0016627">
    <property type="term" value="F:oxidoreductase activity, acting on the CH-CH group of donors"/>
    <property type="evidence" value="ECO:0007669"/>
    <property type="project" value="UniProtKB-ARBA"/>
</dbReference>
<dbReference type="OMA" id="FGTWIDK"/>
<feature type="domain" description="PRISE-like Rossmann-fold" evidence="1">
    <location>
        <begin position="35"/>
        <end position="402"/>
    </location>
</feature>
<dbReference type="STRING" id="4537.A0A0E0KF61"/>
<dbReference type="SUPFAM" id="SSF51735">
    <property type="entry name" value="NAD(P)-binding Rossmann-fold domains"/>
    <property type="match status" value="1"/>
</dbReference>
<reference evidence="2" key="2">
    <citation type="submission" date="2018-05" db="EMBL/GenBank/DDBJ databases">
        <title>OpunRS2 (Oryza punctata Reference Sequence Version 2).</title>
        <authorList>
            <person name="Zhang J."/>
            <person name="Kudrna D."/>
            <person name="Lee S."/>
            <person name="Talag J."/>
            <person name="Welchert J."/>
            <person name="Wing R.A."/>
        </authorList>
    </citation>
    <scope>NUCLEOTIDE SEQUENCE [LARGE SCALE GENOMIC DNA]</scope>
</reference>
<dbReference type="PANTHER" id="PTHR32487:SF14">
    <property type="entry name" value="OS07G0601600 PROTEIN"/>
    <property type="match status" value="1"/>
</dbReference>
<dbReference type="HOGENOM" id="CLU_030125_0_1_1"/>
<name>A0A0E0KF61_ORYPU</name>
<accession>A0A0E0KF61</accession>